<dbReference type="SUPFAM" id="SSF50978">
    <property type="entry name" value="WD40 repeat-like"/>
    <property type="match status" value="1"/>
</dbReference>
<organism evidence="4 5">
    <name type="scientific">Potamilus streckersoni</name>
    <dbReference type="NCBI Taxonomy" id="2493646"/>
    <lineage>
        <taxon>Eukaryota</taxon>
        <taxon>Metazoa</taxon>
        <taxon>Spiralia</taxon>
        <taxon>Lophotrochozoa</taxon>
        <taxon>Mollusca</taxon>
        <taxon>Bivalvia</taxon>
        <taxon>Autobranchia</taxon>
        <taxon>Heteroconchia</taxon>
        <taxon>Palaeoheterodonta</taxon>
        <taxon>Unionida</taxon>
        <taxon>Unionoidea</taxon>
        <taxon>Unionidae</taxon>
        <taxon>Ambleminae</taxon>
        <taxon>Lampsilini</taxon>
        <taxon>Potamilus</taxon>
    </lineage>
</organism>
<sequence length="1280" mass="142545">MVKQVGLLAAGCQPWYSDVCDASGDRFAYCATLAIYVYQLDKTFNEFRLLSILSDHKKTVTAISWNPLNSDILASSSSDNRIIVWDIPKQKPISILENAKGTPISIHWSLLSGEGVSYAFGRGPVYIWQYQGGSAMAVSTVKETANMNSDICQIRWHPKRSNKVVIGHMDGSISISNLGSKGFKHVLQPEKDEEEEGEHDCVTALEWDPLSTDYLLICNKNSGVRLVDTVSVTLIMRFHLPSVATKVHTLSWVASAPGMFVTGDSLTGVLRLWNVSKPNPIENIRLKKSGFHVLHSICDNTLTIVTDEKDTSSDSNVLSSTSLAQAPAMVTKNHFALPPAQIVCTFRDGGVGLYNLGRRKWIFLREQGHVETIFDCKFHPEDPNLLATGSFDGTIKVWDINTFTAVHSSSGNEGVIYSISWAPSDLNCIVACTSKLGIFIWDIGKGRVIKRFNEHGKNPVYTVAWNQLDSRRIMSCGGDGYCIIRQVDGELLQRYKHPGPVFGCDWSPHNKDMLATGCEDGCIRVFYVMASADQPLKVFAGHKAKVFHVRWSPLLDGILCSGSDDGTVRIWDYTQETCSTVLKGHTGPVRGLLWNTEIPYLLVSGSWDCTIRMWDTRDGACLDTIQDHGADVYGLTCHPGRPFILASCSRDSTVRLWSLTSLVQPIELNIIAGKPWSEILGTTDKGTSLTSMLLTGKISRDLKLQSEEFPQNLRARSLKFFSKFFLPPGGTTNLWELVSVVQGLDDSMLSQNYSRGIMHVKHLSKFKSSEAQELEMIKMSKFGGGIGSRSKEDRLKEAAGIHIKLGNIQRYCELMVELGEWEKALSVAPGVSIEYWKDLATRYTKFLMKEDSDNAVPYAVATADSKSLTKFFITRGQMADAVLTAQMACEGTFLPQQHRRTLEMDYSTNNGKPSKNDLELMHKASEKLADFYFRNGSPILSACCFLAVDDCQKAITRLIQGNELELAVSVGTVLGNLTEHMAVAIELLSRRCENLGKWELAVDLLKLIPDNELLLCKCCARYQGSAEEIEYLHQRAGLPSLKDCLHEAEKLKHQIRLFDSIKYYLLSTCPERGLELGLQEVKSKLKRPDWSVDEIFDILQLLGCIRTDKLQHHDYPQYKVELLALSAYIGAFIAIRRSYNLIVPALFLHARSLLQRNPGLDISVEESKIQEELKIWCGANQDITKLKSSMTVEDNSAYRHLVEKAGHERCPSWLGPDCVASSHLPSHSDVHISCLTGQRVQGLALFLEDGKSAVSPNEALMWAKVNPFSPLGTGQRINPF</sequence>
<dbReference type="Proteomes" id="UP001195483">
    <property type="component" value="Unassembled WGS sequence"/>
</dbReference>
<dbReference type="InterPro" id="IPR019775">
    <property type="entry name" value="WD40_repeat_CS"/>
</dbReference>
<comment type="caution">
    <text evidence="4">The sequence shown here is derived from an EMBL/GenBank/DDBJ whole genome shotgun (WGS) entry which is preliminary data.</text>
</comment>
<dbReference type="PROSITE" id="PS50082">
    <property type="entry name" value="WD_REPEATS_2"/>
    <property type="match status" value="5"/>
</dbReference>
<dbReference type="InterPro" id="IPR015943">
    <property type="entry name" value="WD40/YVTN_repeat-like_dom_sf"/>
</dbReference>
<dbReference type="InterPro" id="IPR020472">
    <property type="entry name" value="WD40_PAC1"/>
</dbReference>
<dbReference type="InterPro" id="IPR001680">
    <property type="entry name" value="WD40_rpt"/>
</dbReference>
<evidence type="ECO:0000313" key="4">
    <source>
        <dbReference type="EMBL" id="KAK3599535.1"/>
    </source>
</evidence>
<dbReference type="EMBL" id="JAEAOA010000455">
    <property type="protein sequence ID" value="KAK3599535.1"/>
    <property type="molecule type" value="Genomic_DNA"/>
</dbReference>
<feature type="repeat" description="WD" evidence="3">
    <location>
        <begin position="539"/>
        <end position="581"/>
    </location>
</feature>
<feature type="repeat" description="WD" evidence="3">
    <location>
        <begin position="582"/>
        <end position="624"/>
    </location>
</feature>
<keyword evidence="1 3" id="KW-0853">WD repeat</keyword>
<keyword evidence="2" id="KW-0677">Repeat</keyword>
<dbReference type="InterPro" id="IPR011047">
    <property type="entry name" value="Quinoprotein_ADH-like_sf"/>
</dbReference>
<dbReference type="PANTHER" id="PTHR44464:SF1">
    <property type="entry name" value="WD REPEAT-CONTAINING PROTEIN 17"/>
    <property type="match status" value="1"/>
</dbReference>
<reference evidence="4" key="1">
    <citation type="journal article" date="2021" name="Genome Biol. Evol.">
        <title>A High-Quality Reference Genome for a Parasitic Bivalve with Doubly Uniparental Inheritance (Bivalvia: Unionida).</title>
        <authorList>
            <person name="Smith C.H."/>
        </authorList>
    </citation>
    <scope>NUCLEOTIDE SEQUENCE</scope>
    <source>
        <strain evidence="4">CHS0354</strain>
    </source>
</reference>
<reference evidence="4" key="3">
    <citation type="submission" date="2023-05" db="EMBL/GenBank/DDBJ databases">
        <authorList>
            <person name="Smith C.H."/>
        </authorList>
    </citation>
    <scope>NUCLEOTIDE SEQUENCE</scope>
    <source>
        <strain evidence="4">CHS0354</strain>
        <tissue evidence="4">Mantle</tissue>
    </source>
</reference>
<name>A0AAE0W430_9BIVA</name>
<reference evidence="4" key="2">
    <citation type="journal article" date="2021" name="Genome Biol. Evol.">
        <title>Developing a high-quality reference genome for a parasitic bivalve with doubly uniparental inheritance (Bivalvia: Unionida).</title>
        <authorList>
            <person name="Smith C.H."/>
        </authorList>
    </citation>
    <scope>NUCLEOTIDE SEQUENCE</scope>
    <source>
        <strain evidence="4">CHS0354</strain>
        <tissue evidence="4">Mantle</tissue>
    </source>
</reference>
<protein>
    <recommendedName>
        <fullName evidence="6">WD repeat-containing protein 17</fullName>
    </recommendedName>
</protein>
<accession>A0AAE0W430</accession>
<gene>
    <name evidence="4" type="ORF">CHS0354_006670</name>
</gene>
<dbReference type="Gene3D" id="2.130.10.10">
    <property type="entry name" value="YVTN repeat-like/Quinoprotein amine dehydrogenase"/>
    <property type="match status" value="4"/>
</dbReference>
<evidence type="ECO:0000256" key="2">
    <source>
        <dbReference type="ARBA" id="ARBA00022737"/>
    </source>
</evidence>
<dbReference type="AlphaFoldDB" id="A0AAE0W430"/>
<proteinExistence type="predicted"/>
<dbReference type="PRINTS" id="PR00320">
    <property type="entry name" value="GPROTEINBRPT"/>
</dbReference>
<dbReference type="CDD" id="cd00200">
    <property type="entry name" value="WD40"/>
    <property type="match status" value="1"/>
</dbReference>
<dbReference type="InterPro" id="IPR036322">
    <property type="entry name" value="WD40_repeat_dom_sf"/>
</dbReference>
<dbReference type="SMART" id="SM00320">
    <property type="entry name" value="WD40"/>
    <property type="match status" value="11"/>
</dbReference>
<feature type="repeat" description="WD" evidence="3">
    <location>
        <begin position="625"/>
        <end position="661"/>
    </location>
</feature>
<evidence type="ECO:0000256" key="1">
    <source>
        <dbReference type="ARBA" id="ARBA00022574"/>
    </source>
</evidence>
<evidence type="ECO:0000313" key="5">
    <source>
        <dbReference type="Proteomes" id="UP001195483"/>
    </source>
</evidence>
<evidence type="ECO:0008006" key="6">
    <source>
        <dbReference type="Google" id="ProtNLM"/>
    </source>
</evidence>
<feature type="repeat" description="WD" evidence="3">
    <location>
        <begin position="366"/>
        <end position="408"/>
    </location>
</feature>
<dbReference type="PROSITE" id="PS00678">
    <property type="entry name" value="WD_REPEATS_1"/>
    <property type="match status" value="3"/>
</dbReference>
<feature type="repeat" description="WD" evidence="3">
    <location>
        <begin position="53"/>
        <end position="95"/>
    </location>
</feature>
<dbReference type="PROSITE" id="PS50294">
    <property type="entry name" value="WD_REPEATS_REGION"/>
    <property type="match status" value="4"/>
</dbReference>
<dbReference type="PANTHER" id="PTHR44464">
    <property type="entry name" value="WD REPEAT-CONTAINING PROTEIN 17"/>
    <property type="match status" value="1"/>
</dbReference>
<evidence type="ECO:0000256" key="3">
    <source>
        <dbReference type="PROSITE-ProRule" id="PRU00221"/>
    </source>
</evidence>
<dbReference type="Pfam" id="PF00400">
    <property type="entry name" value="WD40"/>
    <property type="match status" value="6"/>
</dbReference>
<dbReference type="SUPFAM" id="SSF50998">
    <property type="entry name" value="Quinoprotein alcohol dehydrogenase-like"/>
    <property type="match status" value="1"/>
</dbReference>
<keyword evidence="5" id="KW-1185">Reference proteome</keyword>